<proteinExistence type="predicted"/>
<feature type="region of interest" description="Disordered" evidence="1">
    <location>
        <begin position="210"/>
        <end position="240"/>
    </location>
</feature>
<feature type="chain" id="PRO_5045115944" evidence="2">
    <location>
        <begin position="32"/>
        <end position="267"/>
    </location>
</feature>
<dbReference type="GeneID" id="101856412"/>
<evidence type="ECO:0000313" key="3">
    <source>
        <dbReference type="Proteomes" id="UP000694888"/>
    </source>
</evidence>
<organism evidence="3 4">
    <name type="scientific">Aplysia californica</name>
    <name type="common">California sea hare</name>
    <dbReference type="NCBI Taxonomy" id="6500"/>
    <lineage>
        <taxon>Eukaryota</taxon>
        <taxon>Metazoa</taxon>
        <taxon>Spiralia</taxon>
        <taxon>Lophotrochozoa</taxon>
        <taxon>Mollusca</taxon>
        <taxon>Gastropoda</taxon>
        <taxon>Heterobranchia</taxon>
        <taxon>Euthyneura</taxon>
        <taxon>Tectipleura</taxon>
        <taxon>Aplysiida</taxon>
        <taxon>Aplysioidea</taxon>
        <taxon>Aplysiidae</taxon>
        <taxon>Aplysia</taxon>
    </lineage>
</organism>
<feature type="compositionally biased region" description="Basic and acidic residues" evidence="1">
    <location>
        <begin position="210"/>
        <end position="230"/>
    </location>
</feature>
<keyword evidence="2" id="KW-0732">Signal</keyword>
<reference evidence="4" key="1">
    <citation type="submission" date="2025-08" db="UniProtKB">
        <authorList>
            <consortium name="RefSeq"/>
        </authorList>
    </citation>
    <scope>IDENTIFICATION</scope>
</reference>
<protein>
    <submittedName>
        <fullName evidence="4">Uncharacterized protein LOC101856412</fullName>
    </submittedName>
</protein>
<evidence type="ECO:0000256" key="1">
    <source>
        <dbReference type="SAM" id="MobiDB-lite"/>
    </source>
</evidence>
<name>A0ABM0ZWL7_APLCA</name>
<dbReference type="RefSeq" id="XP_012936022.1">
    <property type="nucleotide sequence ID" value="XM_013080568.2"/>
</dbReference>
<dbReference type="Proteomes" id="UP000694888">
    <property type="component" value="Unplaced"/>
</dbReference>
<keyword evidence="3" id="KW-1185">Reference proteome</keyword>
<evidence type="ECO:0000256" key="2">
    <source>
        <dbReference type="SAM" id="SignalP"/>
    </source>
</evidence>
<feature type="signal peptide" evidence="2">
    <location>
        <begin position="1"/>
        <end position="31"/>
    </location>
</feature>
<accession>A0ABM0ZWL7</accession>
<evidence type="ECO:0000313" key="4">
    <source>
        <dbReference type="RefSeq" id="XP_012936022.1"/>
    </source>
</evidence>
<sequence length="267" mass="30235">MILRSCAMDFPLLVEWIYFVSLLCLAGKCWGQASSECIDGLQICTNSYVQAARTKPEDGSVMCREVNIFGRCIKDLDCEMPKSARDQVIENLSRELANAGISCHIDLDGVTTRKPVSTIPPEFSTKPTTCEAVANACVQNYMNSIFSTVKENPEMEGKQWQCPLIVELISCIMDSPCDKRKAERWIRERVEKESRKPGYQCDIDLTNLRKREDNRDQQGDSSKVDKYRTDTDDDALDDRNSGPPTIFSPLNCFIALTLWISLFVDIF</sequence>
<gene>
    <name evidence="4" type="primary">LOC101856412</name>
</gene>